<keyword evidence="9" id="KW-1185">Reference proteome</keyword>
<evidence type="ECO:0000256" key="1">
    <source>
        <dbReference type="ARBA" id="ARBA00009437"/>
    </source>
</evidence>
<keyword evidence="3" id="KW-0238">DNA-binding</keyword>
<reference evidence="6" key="2">
    <citation type="submission" date="2019-11" db="EMBL/GenBank/DDBJ databases">
        <authorList>
            <person name="January G."/>
            <person name="Bunk B."/>
        </authorList>
    </citation>
    <scope>NUCLEOTIDE SEQUENCE</scope>
    <source>
        <strain evidence="6">3.6</strain>
    </source>
</reference>
<dbReference type="InterPro" id="IPR005119">
    <property type="entry name" value="LysR_subst-bd"/>
</dbReference>
<comment type="similarity">
    <text evidence="1">Belongs to the LysR transcriptional regulatory family.</text>
</comment>
<dbReference type="Pfam" id="PF03466">
    <property type="entry name" value="LysR_substrate"/>
    <property type="match status" value="1"/>
</dbReference>
<dbReference type="FunFam" id="1.10.10.10:FF:000001">
    <property type="entry name" value="LysR family transcriptional regulator"/>
    <property type="match status" value="1"/>
</dbReference>
<evidence type="ECO:0000313" key="8">
    <source>
        <dbReference type="Proteomes" id="UP000184774"/>
    </source>
</evidence>
<dbReference type="AlphaFoldDB" id="A0A1N6M1Q6"/>
<dbReference type="GO" id="GO:0005829">
    <property type="term" value="C:cytosol"/>
    <property type="evidence" value="ECO:0007669"/>
    <property type="project" value="TreeGrafter"/>
</dbReference>
<dbReference type="PROSITE" id="PS50931">
    <property type="entry name" value="HTH_LYSR"/>
    <property type="match status" value="1"/>
</dbReference>
<keyword evidence="2" id="KW-0805">Transcription regulation</keyword>
<dbReference type="InterPro" id="IPR036390">
    <property type="entry name" value="WH_DNA-bd_sf"/>
</dbReference>
<evidence type="ECO:0000313" key="7">
    <source>
        <dbReference type="EMBL" id="SIO93359.1"/>
    </source>
</evidence>
<protein>
    <submittedName>
        <fullName evidence="6">Cyn operon transcriptional activator</fullName>
    </submittedName>
    <submittedName>
        <fullName evidence="7">HTH-type transcriptional regulator CynR</fullName>
    </submittedName>
</protein>
<dbReference type="Gene3D" id="1.10.10.10">
    <property type="entry name" value="Winged helix-like DNA-binding domain superfamily/Winged helix DNA-binding domain"/>
    <property type="match status" value="1"/>
</dbReference>
<evidence type="ECO:0000256" key="3">
    <source>
        <dbReference type="ARBA" id="ARBA00023125"/>
    </source>
</evidence>
<dbReference type="EMBL" id="CP046269">
    <property type="protein sequence ID" value="QMV17054.1"/>
    <property type="molecule type" value="Genomic_DNA"/>
</dbReference>
<dbReference type="Proteomes" id="UP000184774">
    <property type="component" value="Unassembled WGS sequence"/>
</dbReference>
<dbReference type="PANTHER" id="PTHR30419">
    <property type="entry name" value="HTH-TYPE TRANSCRIPTIONAL REGULATOR YBHD"/>
    <property type="match status" value="1"/>
</dbReference>
<dbReference type="RefSeq" id="WP_074371956.1">
    <property type="nucleotide sequence ID" value="NZ_AP024908.1"/>
</dbReference>
<reference evidence="7 8" key="1">
    <citation type="submission" date="2016-12" db="EMBL/GenBank/DDBJ databases">
        <authorList>
            <person name="Song W.-J."/>
            <person name="Kurnit D.M."/>
        </authorList>
    </citation>
    <scope>NUCLEOTIDE SEQUENCE [LARGE SCALE GENOMIC DNA]</scope>
    <source>
        <strain evidence="7 8">CECT 9026</strain>
    </source>
</reference>
<dbReference type="SUPFAM" id="SSF53850">
    <property type="entry name" value="Periplasmic binding protein-like II"/>
    <property type="match status" value="1"/>
</dbReference>
<accession>A0A1N6M1Q6</accession>
<evidence type="ECO:0000313" key="6">
    <source>
        <dbReference type="EMBL" id="QMV17054.1"/>
    </source>
</evidence>
<dbReference type="GO" id="GO:0003700">
    <property type="term" value="F:DNA-binding transcription factor activity"/>
    <property type="evidence" value="ECO:0007669"/>
    <property type="project" value="InterPro"/>
</dbReference>
<gene>
    <name evidence="7" type="primary">cynR_2</name>
    <name evidence="6" type="synonym">cynR_5</name>
    <name evidence="7" type="ORF">VSP9026_01024</name>
    <name evidence="6" type="ORF">Vspart_04480</name>
</gene>
<feature type="domain" description="HTH lysR-type" evidence="5">
    <location>
        <begin position="3"/>
        <end position="60"/>
    </location>
</feature>
<dbReference type="GO" id="GO:0003677">
    <property type="term" value="F:DNA binding"/>
    <property type="evidence" value="ECO:0007669"/>
    <property type="project" value="UniProtKB-KW"/>
</dbReference>
<dbReference type="PRINTS" id="PR00039">
    <property type="entry name" value="HTHLYSR"/>
</dbReference>
<evidence type="ECO:0000313" key="9">
    <source>
        <dbReference type="Proteomes" id="UP000515264"/>
    </source>
</evidence>
<keyword evidence="4" id="KW-0804">Transcription</keyword>
<dbReference type="EMBL" id="FSSB01000008">
    <property type="protein sequence ID" value="SIO93359.1"/>
    <property type="molecule type" value="Genomic_DNA"/>
</dbReference>
<proteinExistence type="inferred from homology"/>
<dbReference type="Pfam" id="PF00126">
    <property type="entry name" value="HTH_1"/>
    <property type="match status" value="1"/>
</dbReference>
<evidence type="ECO:0000259" key="5">
    <source>
        <dbReference type="PROSITE" id="PS50931"/>
    </source>
</evidence>
<sequence>MSMTIRQLKYFVAAAELGQVSQAAIQLNISQSAVTTAIRELESLLGVALFVRSTQGVTLTDQGRHFLNNAYQVLRSVDEALNMPHTDEEACGSVRFAATYTALGYLLPYHLQRLRQWYPNISIDLYEFERMEIEDKLLDGSIDMAIVLTDNLIASEVVSEKLFSSERRLWIPSHHRLSQQKTLVLEDIEQEPFIMLTVDEADVSAMRYWCRKSLQPNVILRTSSVESVRSMVANGLGVAILSDLVYRPWSLEGRRIETRSLDDVIDPMSVGLAWKRGKTFTQAMLAIRRYLQQAYLTPQQNMIRNTVL</sequence>
<reference evidence="6 9" key="3">
    <citation type="journal article" date="2020" name="J. Nat. Prod.">
        <title>Genomics-Metabolomics Profiling Disclosed Marine Vibrio spartinae 3.6 as a Producer of a New Branched Side Chain Prodigiosin.</title>
        <authorList>
            <person name="Vitale G.A."/>
            <person name="Sciarretta M."/>
            <person name="Palma Esposito F."/>
            <person name="January G.G."/>
            <person name="Giaccio M."/>
            <person name="Bunk B."/>
            <person name="Sproer C."/>
            <person name="Bajerski F."/>
            <person name="Power D."/>
            <person name="Festa C."/>
            <person name="Monti M.C."/>
            <person name="D'Auria M.V."/>
            <person name="de Pascale D."/>
        </authorList>
    </citation>
    <scope>NUCLEOTIDE SEQUENCE [LARGE SCALE GENOMIC DNA]</scope>
    <source>
        <strain evidence="6 9">3.6</strain>
    </source>
</reference>
<dbReference type="InterPro" id="IPR036388">
    <property type="entry name" value="WH-like_DNA-bd_sf"/>
</dbReference>
<dbReference type="PANTHER" id="PTHR30419:SF28">
    <property type="entry name" value="HTH-TYPE TRANSCRIPTIONAL REGULATOR BSDA"/>
    <property type="match status" value="1"/>
</dbReference>
<dbReference type="OrthoDB" id="646694at2"/>
<name>A0A1N6M1Q6_9VIBR</name>
<evidence type="ECO:0000256" key="2">
    <source>
        <dbReference type="ARBA" id="ARBA00023015"/>
    </source>
</evidence>
<evidence type="ECO:0000256" key="4">
    <source>
        <dbReference type="ARBA" id="ARBA00023163"/>
    </source>
</evidence>
<dbReference type="Gene3D" id="3.40.190.10">
    <property type="entry name" value="Periplasmic binding protein-like II"/>
    <property type="match status" value="2"/>
</dbReference>
<dbReference type="Proteomes" id="UP000515264">
    <property type="component" value="Chromosome 2"/>
</dbReference>
<dbReference type="InterPro" id="IPR000847">
    <property type="entry name" value="LysR_HTH_N"/>
</dbReference>
<dbReference type="InterPro" id="IPR050950">
    <property type="entry name" value="HTH-type_LysR_regulators"/>
</dbReference>
<dbReference type="SUPFAM" id="SSF46785">
    <property type="entry name" value="Winged helix' DNA-binding domain"/>
    <property type="match status" value="1"/>
</dbReference>
<organism evidence="7 8">
    <name type="scientific">Vibrio spartinae</name>
    <dbReference type="NCBI Taxonomy" id="1918945"/>
    <lineage>
        <taxon>Bacteria</taxon>
        <taxon>Pseudomonadati</taxon>
        <taxon>Pseudomonadota</taxon>
        <taxon>Gammaproteobacteria</taxon>
        <taxon>Vibrionales</taxon>
        <taxon>Vibrionaceae</taxon>
        <taxon>Vibrio</taxon>
    </lineage>
</organism>